<comment type="subcellular location">
    <subcellularLocation>
        <location evidence="1">Cytoplasm</location>
    </subcellularLocation>
</comment>
<keyword evidence="4 10" id="KW-0489">Methyltransferase</keyword>
<accession>A0A5J4K887</accession>
<dbReference type="SUPFAM" id="SSF53335">
    <property type="entry name" value="S-adenosyl-L-methionine-dependent methyltransferases"/>
    <property type="match status" value="1"/>
</dbReference>
<feature type="domain" description="PUA" evidence="9">
    <location>
        <begin position="8"/>
        <end position="92"/>
    </location>
</feature>
<protein>
    <submittedName>
        <fullName evidence="10">Ribosomal RNA large subunit methyltransferase I</fullName>
    </submittedName>
</protein>
<dbReference type="SMART" id="SM00359">
    <property type="entry name" value="PUA"/>
    <property type="match status" value="1"/>
</dbReference>
<dbReference type="SUPFAM" id="SSF88697">
    <property type="entry name" value="PUA domain-like"/>
    <property type="match status" value="1"/>
</dbReference>
<keyword evidence="2" id="KW-0963">Cytoplasm</keyword>
<dbReference type="InterPro" id="IPR029063">
    <property type="entry name" value="SAM-dependent_MTases_sf"/>
</dbReference>
<keyword evidence="11" id="KW-1185">Reference proteome</keyword>
<dbReference type="InterPro" id="IPR002478">
    <property type="entry name" value="PUA"/>
</dbReference>
<dbReference type="PROSITE" id="PS50890">
    <property type="entry name" value="PUA"/>
    <property type="match status" value="1"/>
</dbReference>
<dbReference type="PANTHER" id="PTHR42873:SF1">
    <property type="entry name" value="S-ADENOSYLMETHIONINE-DEPENDENT METHYLTRANSFERASE DOMAIN-CONTAINING PROTEIN"/>
    <property type="match status" value="1"/>
</dbReference>
<evidence type="ECO:0000256" key="2">
    <source>
        <dbReference type="ARBA" id="ARBA00022490"/>
    </source>
</evidence>
<reference evidence="10 11" key="1">
    <citation type="journal article" date="2019" name="Int. J. Syst. Evol. Microbiol.">
        <title>Thermogemmatispora aurantia sp. nov. and Thermogemmatispora argillosa sp. nov., within the class Ktedonobacteria, and emended description of the genus Thermogemmatispora.</title>
        <authorList>
            <person name="Zheng Y."/>
            <person name="Wang C.M."/>
            <person name="Sakai Y."/>
            <person name="Abe K."/>
            <person name="Yokota A."/>
            <person name="Yabe S."/>
        </authorList>
    </citation>
    <scope>NUCLEOTIDE SEQUENCE [LARGE SCALE GENOMIC DNA]</scope>
    <source>
        <strain evidence="10 11">A1-2</strain>
    </source>
</reference>
<evidence type="ECO:0000256" key="5">
    <source>
        <dbReference type="ARBA" id="ARBA00022679"/>
    </source>
</evidence>
<dbReference type="PANTHER" id="PTHR42873">
    <property type="entry name" value="RIBOSOMAL RNA LARGE SUBUNIT METHYLTRANSFERASE"/>
    <property type="match status" value="1"/>
</dbReference>
<keyword evidence="6" id="KW-0949">S-adenosyl-L-methionine</keyword>
<evidence type="ECO:0000313" key="11">
    <source>
        <dbReference type="Proteomes" id="UP000334820"/>
    </source>
</evidence>
<keyword evidence="5 10" id="KW-0808">Transferase</keyword>
<dbReference type="CDD" id="cd21153">
    <property type="entry name" value="PUA_RlmI"/>
    <property type="match status" value="1"/>
</dbReference>
<comment type="similarity">
    <text evidence="8">Belongs to the methyltransferase superfamily. RlmI family.</text>
</comment>
<evidence type="ECO:0000256" key="1">
    <source>
        <dbReference type="ARBA" id="ARBA00004496"/>
    </source>
</evidence>
<dbReference type="GO" id="GO:0032259">
    <property type="term" value="P:methylation"/>
    <property type="evidence" value="ECO:0007669"/>
    <property type="project" value="UniProtKB-KW"/>
</dbReference>
<dbReference type="GO" id="GO:0006364">
    <property type="term" value="P:rRNA processing"/>
    <property type="evidence" value="ECO:0007669"/>
    <property type="project" value="UniProtKB-KW"/>
</dbReference>
<dbReference type="InterPro" id="IPR015947">
    <property type="entry name" value="PUA-like_sf"/>
</dbReference>
<dbReference type="EMBL" id="BKZV01000002">
    <property type="protein sequence ID" value="GER82919.1"/>
    <property type="molecule type" value="Genomic_DNA"/>
</dbReference>
<dbReference type="InterPro" id="IPR036974">
    <property type="entry name" value="PUA_sf"/>
</dbReference>
<proteinExistence type="inferred from homology"/>
<evidence type="ECO:0000313" key="10">
    <source>
        <dbReference type="EMBL" id="GER82919.1"/>
    </source>
</evidence>
<dbReference type="GO" id="GO:0008168">
    <property type="term" value="F:methyltransferase activity"/>
    <property type="evidence" value="ECO:0007669"/>
    <property type="project" value="UniProtKB-KW"/>
</dbReference>
<organism evidence="10 11">
    <name type="scientific">Thermogemmatispora aurantia</name>
    <dbReference type="NCBI Taxonomy" id="2045279"/>
    <lineage>
        <taxon>Bacteria</taxon>
        <taxon>Bacillati</taxon>
        <taxon>Chloroflexota</taxon>
        <taxon>Ktedonobacteria</taxon>
        <taxon>Thermogemmatisporales</taxon>
        <taxon>Thermogemmatisporaceae</taxon>
        <taxon>Thermogemmatispora</taxon>
    </lineage>
</organism>
<dbReference type="GO" id="GO:0003723">
    <property type="term" value="F:RNA binding"/>
    <property type="evidence" value="ECO:0007669"/>
    <property type="project" value="UniProtKB-KW"/>
</dbReference>
<evidence type="ECO:0000259" key="9">
    <source>
        <dbReference type="SMART" id="SM00359"/>
    </source>
</evidence>
<comment type="caution">
    <text evidence="10">The sequence shown here is derived from an EMBL/GenBank/DDBJ whole genome shotgun (WGS) entry which is preliminary data.</text>
</comment>
<dbReference type="Pfam" id="PF10672">
    <property type="entry name" value="Methyltrans_SAM"/>
    <property type="match status" value="1"/>
</dbReference>
<gene>
    <name evidence="10" type="primary">rlmI</name>
    <name evidence="10" type="ORF">KTAU_15560</name>
</gene>
<evidence type="ECO:0000256" key="3">
    <source>
        <dbReference type="ARBA" id="ARBA00022552"/>
    </source>
</evidence>
<evidence type="ECO:0000256" key="4">
    <source>
        <dbReference type="ARBA" id="ARBA00022603"/>
    </source>
</evidence>
<dbReference type="Gene3D" id="3.40.50.150">
    <property type="entry name" value="Vaccinia Virus protein VP39"/>
    <property type="match status" value="1"/>
</dbReference>
<dbReference type="Pfam" id="PF17785">
    <property type="entry name" value="PUA_3"/>
    <property type="match status" value="1"/>
</dbReference>
<dbReference type="RefSeq" id="WP_170293134.1">
    <property type="nucleotide sequence ID" value="NZ_BKZV01000002.1"/>
</dbReference>
<evidence type="ECO:0000256" key="7">
    <source>
        <dbReference type="ARBA" id="ARBA00022884"/>
    </source>
</evidence>
<dbReference type="AlphaFoldDB" id="A0A5J4K887"/>
<keyword evidence="3" id="KW-0698">rRNA processing</keyword>
<name>A0A5J4K887_9CHLR</name>
<dbReference type="Proteomes" id="UP000334820">
    <property type="component" value="Unassembled WGS sequence"/>
</dbReference>
<dbReference type="InterPro" id="IPR041532">
    <property type="entry name" value="RlmI-like_PUA"/>
</dbReference>
<sequence length="411" mass="45809">MSTTTVYPQVRLKPQREEPLLNGHLWVFSGALQQVPREVEPGGLVEVRSASGQFLGRGYYHPHTDIAIRLLTRREEPIDAALLRRRIRRAQELRRVFDPAVTNIYRLIHSEGDGLPGLIVDRYAEVLVAQVHTLGMERLLPLLVEPLLEETGARGLLLRNDSQARRREGLALEEPRLLAGEVPPEVEGRENGVRYLIDPWRGQKTGFFLDQRDKRAALAKYVRAVVAELAPEGVARVLNCFSYTGGFSLVAALSDGRVRVTSVDSSQSAMEAARRHFALNGLDADQHAFVVADVFAYLEEVRARGERFDIVVLDPPAFARNQGARSQALRAYRRLNMLGMSVLRPAGILLSCSCSGVIGLDDLSGTLSLAARALDREVQVLEVLTHSCDHPVRLAMPETLYLKAIFCRLLW</sequence>
<dbReference type="CDD" id="cd02440">
    <property type="entry name" value="AdoMet_MTases"/>
    <property type="match status" value="1"/>
</dbReference>
<evidence type="ECO:0000256" key="8">
    <source>
        <dbReference type="ARBA" id="ARBA00038091"/>
    </source>
</evidence>
<evidence type="ECO:0000256" key="6">
    <source>
        <dbReference type="ARBA" id="ARBA00022691"/>
    </source>
</evidence>
<dbReference type="CDD" id="cd11572">
    <property type="entry name" value="RlmI_M_like"/>
    <property type="match status" value="1"/>
</dbReference>
<dbReference type="Gene3D" id="2.30.130.10">
    <property type="entry name" value="PUA domain"/>
    <property type="match status" value="1"/>
</dbReference>
<dbReference type="GO" id="GO:0005737">
    <property type="term" value="C:cytoplasm"/>
    <property type="evidence" value="ECO:0007669"/>
    <property type="project" value="UniProtKB-SubCell"/>
</dbReference>
<keyword evidence="7" id="KW-0694">RNA-binding</keyword>
<dbReference type="Gene3D" id="3.30.750.80">
    <property type="entry name" value="RNA methyltransferase domain (HRMD) like"/>
    <property type="match status" value="1"/>
</dbReference>
<dbReference type="InterPro" id="IPR019614">
    <property type="entry name" value="SAM-dep_methyl-trfase"/>
</dbReference>